<feature type="compositionally biased region" description="Acidic residues" evidence="2">
    <location>
        <begin position="337"/>
        <end position="353"/>
    </location>
</feature>
<feature type="compositionally biased region" description="Low complexity" evidence="2">
    <location>
        <begin position="364"/>
        <end position="377"/>
    </location>
</feature>
<organism evidence="4 5">
    <name type="scientific">Globisporangium ultimum (strain ATCC 200006 / CBS 805.95 / DAOM BR144)</name>
    <name type="common">Pythium ultimum</name>
    <dbReference type="NCBI Taxonomy" id="431595"/>
    <lineage>
        <taxon>Eukaryota</taxon>
        <taxon>Sar</taxon>
        <taxon>Stramenopiles</taxon>
        <taxon>Oomycota</taxon>
        <taxon>Peronosporomycetes</taxon>
        <taxon>Pythiales</taxon>
        <taxon>Pythiaceae</taxon>
        <taxon>Globisporangium</taxon>
    </lineage>
</organism>
<dbReference type="Proteomes" id="UP000019132">
    <property type="component" value="Unassembled WGS sequence"/>
</dbReference>
<sequence length="683" mass="73652">MYVTRRFLRSTMLPSSPTIAADSSKGTQGMSRNPQELEGDEATSNGQNPRRQLRVRATKSEANASSLSQHTGDSAAHATNRQASPHTQKVTGAASPKSKADGVKTEQQGKAKRESASKGSVDASSTQYTGYGILVDARDAQERWCEAKIIGLDAPKKRVFVHYVGWNARYDTWIAVSFLAAHGSHTGDVDKTANSWNGKASLFAPASAARVKKNEAAFHKRKTARSSSGSHSSSSHKKKSLPSPRATSGAKRRARESPAREKEENQEPPKGTDDEGSEEAAPVAKRAKWSANSAVKMEVKAEVVGSKVNSKEKKQSKQAKSQLRVVVATTDAISEHDNEEEEEAEEEESDEEEKPSRAKRKAASKAISSISRSASSSVDPASALATKEKLAAIFRLRLHQKQMVGGSTPTRSMQEELMHAASSPPPASPAPPMEMDPESVYAREVAAREAYIHYQNAQQLQQYYYQQALLASENMHMQEAAEGMNSSDGEAAHELQGGIMDPRIIHARMSALEIQRQQLQQQQQQQQALLSRQRNLQTFASTQAFLEDSGRAWQEQTKQSQMQATSDEGQQERRQPEAIAASGENGSEPPKLLLEKPQTNAAASASPEMFEVVAADASSESNDSNVSSKEKGADSTPVAAPVSASKAANDQVASDSGSKSSTSACVTATPQADDGGVLYEFVL</sequence>
<reference evidence="5" key="2">
    <citation type="submission" date="2010-04" db="EMBL/GenBank/DDBJ databases">
        <authorList>
            <person name="Buell R."/>
            <person name="Hamilton J."/>
            <person name="Hostetler J."/>
        </authorList>
    </citation>
    <scope>NUCLEOTIDE SEQUENCE [LARGE SCALE GENOMIC DNA]</scope>
    <source>
        <strain evidence="5">DAOM:BR144</strain>
    </source>
</reference>
<feature type="compositionally biased region" description="Polar residues" evidence="2">
    <location>
        <begin position="60"/>
        <end position="90"/>
    </location>
</feature>
<feature type="compositionally biased region" description="Polar residues" evidence="2">
    <location>
        <begin position="24"/>
        <end position="34"/>
    </location>
</feature>
<feature type="compositionally biased region" description="Low complexity" evidence="2">
    <location>
        <begin position="611"/>
        <end position="627"/>
    </location>
</feature>
<keyword evidence="1" id="KW-0175">Coiled coil</keyword>
<reference evidence="5" key="1">
    <citation type="journal article" date="2010" name="Genome Biol.">
        <title>Genome sequence of the necrotrophic plant pathogen Pythium ultimum reveals original pathogenicity mechanisms and effector repertoire.</title>
        <authorList>
            <person name="Levesque C.A."/>
            <person name="Brouwer H."/>
            <person name="Cano L."/>
            <person name="Hamilton J.P."/>
            <person name="Holt C."/>
            <person name="Huitema E."/>
            <person name="Raffaele S."/>
            <person name="Robideau G.P."/>
            <person name="Thines M."/>
            <person name="Win J."/>
            <person name="Zerillo M.M."/>
            <person name="Beakes G.W."/>
            <person name="Boore J.L."/>
            <person name="Busam D."/>
            <person name="Dumas B."/>
            <person name="Ferriera S."/>
            <person name="Fuerstenberg S.I."/>
            <person name="Gachon C.M."/>
            <person name="Gaulin E."/>
            <person name="Govers F."/>
            <person name="Grenville-Briggs L."/>
            <person name="Horner N."/>
            <person name="Hostetler J."/>
            <person name="Jiang R.H."/>
            <person name="Johnson J."/>
            <person name="Krajaejun T."/>
            <person name="Lin H."/>
            <person name="Meijer H.J."/>
            <person name="Moore B."/>
            <person name="Morris P."/>
            <person name="Phuntmart V."/>
            <person name="Puiu D."/>
            <person name="Shetty J."/>
            <person name="Stajich J.E."/>
            <person name="Tripathy S."/>
            <person name="Wawra S."/>
            <person name="van West P."/>
            <person name="Whitty B.R."/>
            <person name="Coutinho P.M."/>
            <person name="Henrissat B."/>
            <person name="Martin F."/>
            <person name="Thomas P.D."/>
            <person name="Tyler B.M."/>
            <person name="De Vries R.P."/>
            <person name="Kamoun S."/>
            <person name="Yandell M."/>
            <person name="Tisserat N."/>
            <person name="Buell C.R."/>
        </authorList>
    </citation>
    <scope>NUCLEOTIDE SEQUENCE</scope>
    <source>
        <strain evidence="5">DAOM:BR144</strain>
    </source>
</reference>
<proteinExistence type="predicted"/>
<feature type="region of interest" description="Disordered" evidence="2">
    <location>
        <begin position="551"/>
        <end position="670"/>
    </location>
</feature>
<feature type="compositionally biased region" description="Low complexity" evidence="2">
    <location>
        <begin position="637"/>
        <end position="663"/>
    </location>
</feature>
<dbReference type="HOGENOM" id="CLU_413625_0_0_1"/>
<protein>
    <recommendedName>
        <fullName evidence="3">Tudor-knot domain-containing protein</fullName>
    </recommendedName>
</protein>
<dbReference type="Gene3D" id="2.30.30.140">
    <property type="match status" value="1"/>
</dbReference>
<dbReference type="InParanoid" id="K3WFX9"/>
<evidence type="ECO:0000256" key="1">
    <source>
        <dbReference type="SAM" id="Coils"/>
    </source>
</evidence>
<dbReference type="SUPFAM" id="SSF54160">
    <property type="entry name" value="Chromo domain-like"/>
    <property type="match status" value="1"/>
</dbReference>
<evidence type="ECO:0000313" key="4">
    <source>
        <dbReference type="EnsemblProtists" id="PYU1_T003870"/>
    </source>
</evidence>
<feature type="coiled-coil region" evidence="1">
    <location>
        <begin position="509"/>
        <end position="536"/>
    </location>
</feature>
<dbReference type="InterPro" id="IPR025995">
    <property type="entry name" value="Tudor-knot"/>
</dbReference>
<name>K3WFX9_GLOUD</name>
<feature type="domain" description="Tudor-knot" evidence="3">
    <location>
        <begin position="140"/>
        <end position="177"/>
    </location>
</feature>
<dbReference type="STRING" id="431595.K3WFX9"/>
<dbReference type="AlphaFoldDB" id="K3WFX9"/>
<dbReference type="eggNOG" id="ENOG502S9T3">
    <property type="taxonomic scope" value="Eukaryota"/>
</dbReference>
<accession>K3WFX9</accession>
<feature type="region of interest" description="Disordered" evidence="2">
    <location>
        <begin position="213"/>
        <end position="381"/>
    </location>
</feature>
<dbReference type="EMBL" id="GL376638">
    <property type="status" value="NOT_ANNOTATED_CDS"/>
    <property type="molecule type" value="Genomic_DNA"/>
</dbReference>
<dbReference type="CDD" id="cd20104">
    <property type="entry name" value="MBT_PHF20L1-like"/>
    <property type="match status" value="1"/>
</dbReference>
<evidence type="ECO:0000256" key="2">
    <source>
        <dbReference type="SAM" id="MobiDB-lite"/>
    </source>
</evidence>
<dbReference type="OMA" id="SAKICEV"/>
<reference evidence="4" key="3">
    <citation type="submission" date="2015-02" db="UniProtKB">
        <authorList>
            <consortium name="EnsemblProtists"/>
        </authorList>
    </citation>
    <scope>IDENTIFICATION</scope>
    <source>
        <strain evidence="4">DAOM BR144</strain>
    </source>
</reference>
<feature type="compositionally biased region" description="Basic and acidic residues" evidence="2">
    <location>
        <begin position="255"/>
        <end position="273"/>
    </location>
</feature>
<keyword evidence="5" id="KW-1185">Reference proteome</keyword>
<dbReference type="EnsemblProtists" id="PYU1_T003870">
    <property type="protein sequence ID" value="PYU1_T003870"/>
    <property type="gene ID" value="PYU1_G003860"/>
</dbReference>
<dbReference type="VEuPathDB" id="FungiDB:PYU1_G003860"/>
<feature type="compositionally biased region" description="Polar residues" evidence="2">
    <location>
        <begin position="554"/>
        <end position="568"/>
    </location>
</feature>
<evidence type="ECO:0000313" key="5">
    <source>
        <dbReference type="Proteomes" id="UP000019132"/>
    </source>
</evidence>
<dbReference type="Pfam" id="PF11717">
    <property type="entry name" value="Tudor-knot"/>
    <property type="match status" value="1"/>
</dbReference>
<feature type="region of interest" description="Disordered" evidence="2">
    <location>
        <begin position="1"/>
        <end position="124"/>
    </location>
</feature>
<dbReference type="InterPro" id="IPR016197">
    <property type="entry name" value="Chromo-like_dom_sf"/>
</dbReference>
<evidence type="ECO:0000259" key="3">
    <source>
        <dbReference type="Pfam" id="PF11717"/>
    </source>
</evidence>
<feature type="compositionally biased region" description="Basic and acidic residues" evidence="2">
    <location>
        <begin position="98"/>
        <end position="116"/>
    </location>
</feature>